<protein>
    <recommendedName>
        <fullName evidence="4">Myb-like domain-containing protein</fullName>
    </recommendedName>
</protein>
<evidence type="ECO:0008006" key="4">
    <source>
        <dbReference type="Google" id="ProtNLM"/>
    </source>
</evidence>
<organism evidence="2 3">
    <name type="scientific">Aspergillus nanangensis</name>
    <dbReference type="NCBI Taxonomy" id="2582783"/>
    <lineage>
        <taxon>Eukaryota</taxon>
        <taxon>Fungi</taxon>
        <taxon>Dikarya</taxon>
        <taxon>Ascomycota</taxon>
        <taxon>Pezizomycotina</taxon>
        <taxon>Eurotiomycetes</taxon>
        <taxon>Eurotiomycetidae</taxon>
        <taxon>Eurotiales</taxon>
        <taxon>Aspergillaceae</taxon>
        <taxon>Aspergillus</taxon>
        <taxon>Aspergillus subgen. Circumdati</taxon>
    </lineage>
</organism>
<reference evidence="2" key="2">
    <citation type="submission" date="2020-02" db="EMBL/GenBank/DDBJ databases">
        <authorList>
            <person name="Gilchrist C.L.M."/>
            <person name="Chooi Y.-H."/>
        </authorList>
    </citation>
    <scope>NUCLEOTIDE SEQUENCE</scope>
    <source>
        <strain evidence="2">MST-FP2251</strain>
    </source>
</reference>
<evidence type="ECO:0000313" key="3">
    <source>
        <dbReference type="Proteomes" id="UP001194746"/>
    </source>
</evidence>
<accession>A0AAD4CB97</accession>
<keyword evidence="3" id="KW-1185">Reference proteome</keyword>
<gene>
    <name evidence="2" type="ORF">FE257_005819</name>
</gene>
<reference evidence="2" key="1">
    <citation type="journal article" date="2019" name="Beilstein J. Org. Chem.">
        <title>Nanangenines: drimane sesquiterpenoids as the dominant metabolite cohort of a novel Australian fungus, Aspergillus nanangensis.</title>
        <authorList>
            <person name="Lacey H.J."/>
            <person name="Gilchrist C.L.M."/>
            <person name="Crombie A."/>
            <person name="Kalaitzis J.A."/>
            <person name="Vuong D."/>
            <person name="Rutledge P.J."/>
            <person name="Turner P."/>
            <person name="Pitt J.I."/>
            <person name="Lacey E."/>
            <person name="Chooi Y.H."/>
            <person name="Piggott A.M."/>
        </authorList>
    </citation>
    <scope>NUCLEOTIDE SEQUENCE</scope>
    <source>
        <strain evidence="2">MST-FP2251</strain>
    </source>
</reference>
<name>A0AAD4CB97_ASPNN</name>
<dbReference type="Proteomes" id="UP001194746">
    <property type="component" value="Unassembled WGS sequence"/>
</dbReference>
<comment type="caution">
    <text evidence="2">The sequence shown here is derived from an EMBL/GenBank/DDBJ whole genome shotgun (WGS) entry which is preliminary data.</text>
</comment>
<feature type="region of interest" description="Disordered" evidence="1">
    <location>
        <begin position="1"/>
        <end position="53"/>
    </location>
</feature>
<evidence type="ECO:0000313" key="2">
    <source>
        <dbReference type="EMBL" id="KAF9882632.1"/>
    </source>
</evidence>
<dbReference type="AlphaFoldDB" id="A0AAD4CB97"/>
<sequence>MESMRGERSTAGSDILPGVSSGNYLDPATRPQFIDDQPTVATPPPHKSFDDHHNAGLCLPHKALYALFTNSGDTSARTWSKEEDALIVVMYKAQLWAAITEKVDLPELEVEALVWKLGPWEIARRAAVSTSGL</sequence>
<proteinExistence type="predicted"/>
<dbReference type="EMBL" id="VCAU01000257">
    <property type="protein sequence ID" value="KAF9882632.1"/>
    <property type="molecule type" value="Genomic_DNA"/>
</dbReference>
<evidence type="ECO:0000256" key="1">
    <source>
        <dbReference type="SAM" id="MobiDB-lite"/>
    </source>
</evidence>